<dbReference type="EMBL" id="JXTP01000028">
    <property type="protein sequence ID" value="KIU28613.1"/>
    <property type="molecule type" value="Genomic_DNA"/>
</dbReference>
<evidence type="ECO:0000256" key="1">
    <source>
        <dbReference type="ARBA" id="ARBA00022679"/>
    </source>
</evidence>
<comment type="caution">
    <text evidence="5">The sequence shown here is derived from an EMBL/GenBank/DDBJ whole genome shotgun (WGS) entry which is preliminary data.</text>
</comment>
<keyword evidence="1" id="KW-0808">Transferase</keyword>
<dbReference type="InterPro" id="IPR016181">
    <property type="entry name" value="Acyl_CoA_acyltransferase"/>
</dbReference>
<gene>
    <name evidence="5" type="ORF">SR41_07265</name>
</gene>
<dbReference type="InterPro" id="IPR000182">
    <property type="entry name" value="GNAT_dom"/>
</dbReference>
<dbReference type="Pfam" id="PF13302">
    <property type="entry name" value="Acetyltransf_3"/>
    <property type="match status" value="1"/>
</dbReference>
<name>A0A0D1K4W3_9SPHN</name>
<organism evidence="5 6">
    <name type="scientific">Sphingomonas melonis</name>
    <dbReference type="NCBI Taxonomy" id="152682"/>
    <lineage>
        <taxon>Bacteria</taxon>
        <taxon>Pseudomonadati</taxon>
        <taxon>Pseudomonadota</taxon>
        <taxon>Alphaproteobacteria</taxon>
        <taxon>Sphingomonadales</taxon>
        <taxon>Sphingomonadaceae</taxon>
        <taxon>Sphingomonas</taxon>
    </lineage>
</organism>
<evidence type="ECO:0000313" key="6">
    <source>
        <dbReference type="Proteomes" id="UP000033203"/>
    </source>
</evidence>
<evidence type="ECO:0000313" key="5">
    <source>
        <dbReference type="EMBL" id="KIU28613.1"/>
    </source>
</evidence>
<dbReference type="PATRIC" id="fig|1549858.7.peg.260"/>
<comment type="similarity">
    <text evidence="3">Belongs to the acetyltransferase family. RimJ subfamily.</text>
</comment>
<proteinExistence type="inferred from homology"/>
<evidence type="ECO:0000256" key="3">
    <source>
        <dbReference type="ARBA" id="ARBA00038502"/>
    </source>
</evidence>
<dbReference type="Gene3D" id="3.40.630.30">
    <property type="match status" value="1"/>
</dbReference>
<dbReference type="PROSITE" id="PS51186">
    <property type="entry name" value="GNAT"/>
    <property type="match status" value="1"/>
</dbReference>
<evidence type="ECO:0000259" key="4">
    <source>
        <dbReference type="PROSITE" id="PS51186"/>
    </source>
</evidence>
<dbReference type="AlphaFoldDB" id="A0A0D1K4W3"/>
<dbReference type="PANTHER" id="PTHR43792">
    <property type="entry name" value="GNAT FAMILY, PUTATIVE (AFU_ORTHOLOGUE AFUA_3G00765)-RELATED-RELATED"/>
    <property type="match status" value="1"/>
</dbReference>
<dbReference type="Proteomes" id="UP000033203">
    <property type="component" value="Unassembled WGS sequence"/>
</dbReference>
<evidence type="ECO:0000256" key="2">
    <source>
        <dbReference type="ARBA" id="ARBA00023315"/>
    </source>
</evidence>
<accession>A0A0D1K4W3</accession>
<dbReference type="SUPFAM" id="SSF55729">
    <property type="entry name" value="Acyl-CoA N-acyltransferases (Nat)"/>
    <property type="match status" value="1"/>
</dbReference>
<dbReference type="GO" id="GO:0016747">
    <property type="term" value="F:acyltransferase activity, transferring groups other than amino-acyl groups"/>
    <property type="evidence" value="ECO:0007669"/>
    <property type="project" value="InterPro"/>
</dbReference>
<dbReference type="InterPro" id="IPR051531">
    <property type="entry name" value="N-acetyltransferase"/>
</dbReference>
<feature type="domain" description="N-acetyltransferase" evidence="4">
    <location>
        <begin position="29"/>
        <end position="175"/>
    </location>
</feature>
<keyword evidence="2" id="KW-0012">Acyltransferase</keyword>
<reference evidence="5 6" key="1">
    <citation type="submission" date="2015-01" db="EMBL/GenBank/DDBJ databases">
        <title>Genome of Sphingomonas taxi strain 30a.</title>
        <authorList>
            <person name="Eevers N."/>
            <person name="Van Hamme J."/>
            <person name="Bottos E."/>
            <person name="Weyens N."/>
            <person name="Vangronsveld J."/>
        </authorList>
    </citation>
    <scope>NUCLEOTIDE SEQUENCE [LARGE SCALE GENOMIC DNA]</scope>
    <source>
        <strain evidence="5 6">30a</strain>
    </source>
</reference>
<sequence>MDARPLPDRPRLVTERLALRHPQHRDADAIVAAIGDRDVARRLARVPHPYGPEDADFFLDRIVPHEWAWAITHRHDDTLIGAIGLTPSPAPDVAELGYWLGRPHWGLGLATEAARAVLAFGFDTLALRTITSGYFLSNPASGRVLDKLGFVETGPAMRPCLVEGGDVPSMEVRLSSR</sequence>
<protein>
    <recommendedName>
        <fullName evidence="4">N-acetyltransferase domain-containing protein</fullName>
    </recommendedName>
</protein>
<dbReference type="PANTHER" id="PTHR43792:SF8">
    <property type="entry name" value="[RIBOSOMAL PROTEIN US5]-ALANINE N-ACETYLTRANSFERASE"/>
    <property type="match status" value="1"/>
</dbReference>